<gene>
    <name evidence="3" type="ORF">J3R75_002327</name>
</gene>
<dbReference type="InterPro" id="IPR000086">
    <property type="entry name" value="NUDIX_hydrolase_dom"/>
</dbReference>
<dbReference type="RefSeq" id="WP_307261632.1">
    <property type="nucleotide sequence ID" value="NZ_JAUSVL010000001.1"/>
</dbReference>
<reference evidence="3" key="1">
    <citation type="submission" date="2023-07" db="EMBL/GenBank/DDBJ databases">
        <title>Genomic Encyclopedia of Type Strains, Phase IV (KMG-IV): sequencing the most valuable type-strain genomes for metagenomic binning, comparative biology and taxonomic classification.</title>
        <authorList>
            <person name="Goeker M."/>
        </authorList>
    </citation>
    <scope>NUCLEOTIDE SEQUENCE</scope>
    <source>
        <strain evidence="3">DSM 24202</strain>
    </source>
</reference>
<proteinExistence type="predicted"/>
<dbReference type="SUPFAM" id="SSF55811">
    <property type="entry name" value="Nudix"/>
    <property type="match status" value="1"/>
</dbReference>
<dbReference type="CDD" id="cd18888">
    <property type="entry name" value="NUDIX_ADPRase_Nudt5"/>
    <property type="match status" value="1"/>
</dbReference>
<name>A0AAE3VH05_9BACT</name>
<comment type="caution">
    <text evidence="3">The sequence shown here is derived from an EMBL/GenBank/DDBJ whole genome shotgun (WGS) entry which is preliminary data.</text>
</comment>
<dbReference type="PANTHER" id="PTHR11839">
    <property type="entry name" value="UDP/ADP-SUGAR PYROPHOSPHATASE"/>
    <property type="match status" value="1"/>
</dbReference>
<dbReference type="GO" id="GO:0047631">
    <property type="term" value="F:ADP-ribose diphosphatase activity"/>
    <property type="evidence" value="ECO:0007669"/>
    <property type="project" value="UniProtKB-EC"/>
</dbReference>
<evidence type="ECO:0000313" key="4">
    <source>
        <dbReference type="Proteomes" id="UP001238163"/>
    </source>
</evidence>
<dbReference type="Pfam" id="PF00293">
    <property type="entry name" value="NUDIX"/>
    <property type="match status" value="1"/>
</dbReference>
<organism evidence="3 4">
    <name type="scientific">Oligosphaera ethanolica</name>
    <dbReference type="NCBI Taxonomy" id="760260"/>
    <lineage>
        <taxon>Bacteria</taxon>
        <taxon>Pseudomonadati</taxon>
        <taxon>Lentisphaerota</taxon>
        <taxon>Oligosphaeria</taxon>
        <taxon>Oligosphaerales</taxon>
        <taxon>Oligosphaeraceae</taxon>
        <taxon>Oligosphaera</taxon>
    </lineage>
</organism>
<dbReference type="PROSITE" id="PS00893">
    <property type="entry name" value="NUDIX_BOX"/>
    <property type="match status" value="1"/>
</dbReference>
<dbReference type="PROSITE" id="PS51462">
    <property type="entry name" value="NUDIX"/>
    <property type="match status" value="1"/>
</dbReference>
<dbReference type="PANTHER" id="PTHR11839:SF1">
    <property type="entry name" value="ADP-SUGAR PYROPHOSPHATASE"/>
    <property type="match status" value="1"/>
</dbReference>
<feature type="domain" description="Nudix hydrolase" evidence="2">
    <location>
        <begin position="49"/>
        <end position="188"/>
    </location>
</feature>
<keyword evidence="4" id="KW-1185">Reference proteome</keyword>
<dbReference type="GO" id="GO:0006753">
    <property type="term" value="P:nucleoside phosphate metabolic process"/>
    <property type="evidence" value="ECO:0007669"/>
    <property type="project" value="TreeGrafter"/>
</dbReference>
<dbReference type="EMBL" id="JAUSVL010000001">
    <property type="protein sequence ID" value="MDQ0290220.1"/>
    <property type="molecule type" value="Genomic_DNA"/>
</dbReference>
<evidence type="ECO:0000256" key="1">
    <source>
        <dbReference type="ARBA" id="ARBA00022801"/>
    </source>
</evidence>
<accession>A0AAE3VH05</accession>
<dbReference type="Gene3D" id="3.90.79.10">
    <property type="entry name" value="Nucleoside Triphosphate Pyrophosphohydrolase"/>
    <property type="match status" value="1"/>
</dbReference>
<dbReference type="GO" id="GO:0019693">
    <property type="term" value="P:ribose phosphate metabolic process"/>
    <property type="evidence" value="ECO:0007669"/>
    <property type="project" value="TreeGrafter"/>
</dbReference>
<evidence type="ECO:0000313" key="3">
    <source>
        <dbReference type="EMBL" id="MDQ0290220.1"/>
    </source>
</evidence>
<dbReference type="InterPro" id="IPR015797">
    <property type="entry name" value="NUDIX_hydrolase-like_dom_sf"/>
</dbReference>
<protein>
    <submittedName>
        <fullName evidence="3">ADP-ribose pyrophosphatase</fullName>
        <ecNumber evidence="3">3.6.1.13</ecNumber>
    </submittedName>
</protein>
<dbReference type="AlphaFoldDB" id="A0AAE3VH05"/>
<dbReference type="EC" id="3.6.1.13" evidence="3"/>
<dbReference type="InterPro" id="IPR020084">
    <property type="entry name" value="NUDIX_hydrolase_CS"/>
</dbReference>
<dbReference type="Proteomes" id="UP001238163">
    <property type="component" value="Unassembled WGS sequence"/>
</dbReference>
<evidence type="ECO:0000259" key="2">
    <source>
        <dbReference type="PROSITE" id="PS51462"/>
    </source>
</evidence>
<keyword evidence="1 3" id="KW-0378">Hydrolase</keyword>
<sequence length="197" mass="21932">MAKSDRRQLEPRCLSADVVAAGRFLRLENVRFTDRQGRERCWEAAQRQQQQQAVLIIATLRPAGDILFIRQFRPPVNAFVIEFPAGLINAGESPAEAARRELHEETGYHGRVLWDTGPGSSSAGMTGELVTTVFMDVDENDPANAQHQQQLDDGEDIAVIPRSPAAIPAFLRERQQAGDILDSRLAAWVAGCGWQWR</sequence>